<protein>
    <submittedName>
        <fullName evidence="1">Uncharacterized protein</fullName>
    </submittedName>
</protein>
<gene>
    <name evidence="1" type="ORF">MtrunA17_Chr8g0343391</name>
</gene>
<dbReference type="EMBL" id="PSQE01000008">
    <property type="protein sequence ID" value="RHN39398.1"/>
    <property type="molecule type" value="Genomic_DNA"/>
</dbReference>
<name>A0A396GG17_MEDTR</name>
<evidence type="ECO:0000313" key="1">
    <source>
        <dbReference type="EMBL" id="RHN39398.1"/>
    </source>
</evidence>
<proteinExistence type="predicted"/>
<dbReference type="Gramene" id="rna45419">
    <property type="protein sequence ID" value="RHN39398.1"/>
    <property type="gene ID" value="gene45419"/>
</dbReference>
<reference evidence="2" key="1">
    <citation type="journal article" date="2018" name="Nat. Plants">
        <title>Whole-genome landscape of Medicago truncatula symbiotic genes.</title>
        <authorList>
            <person name="Pecrix Y."/>
            <person name="Staton S.E."/>
            <person name="Sallet E."/>
            <person name="Lelandais-Briere C."/>
            <person name="Moreau S."/>
            <person name="Carrere S."/>
            <person name="Blein T."/>
            <person name="Jardinaud M.F."/>
            <person name="Latrasse D."/>
            <person name="Zouine M."/>
            <person name="Zahm M."/>
            <person name="Kreplak J."/>
            <person name="Mayjonade B."/>
            <person name="Satge C."/>
            <person name="Perez M."/>
            <person name="Cauet S."/>
            <person name="Marande W."/>
            <person name="Chantry-Darmon C."/>
            <person name="Lopez-Roques C."/>
            <person name="Bouchez O."/>
            <person name="Berard A."/>
            <person name="Debelle F."/>
            <person name="Munos S."/>
            <person name="Bendahmane A."/>
            <person name="Berges H."/>
            <person name="Niebel A."/>
            <person name="Buitink J."/>
            <person name="Frugier F."/>
            <person name="Benhamed M."/>
            <person name="Crespi M."/>
            <person name="Gouzy J."/>
            <person name="Gamas P."/>
        </authorList>
    </citation>
    <scope>NUCLEOTIDE SEQUENCE [LARGE SCALE GENOMIC DNA]</scope>
    <source>
        <strain evidence="2">cv. Jemalong A17</strain>
    </source>
</reference>
<sequence length="49" mass="5237">MSPVCGTNSSAFTHTNATSSLLILPVAAQPCNIKHNHISNRRGYLIVNS</sequence>
<dbReference type="AlphaFoldDB" id="A0A396GG17"/>
<dbReference type="Proteomes" id="UP000265566">
    <property type="component" value="Chromosome 8"/>
</dbReference>
<organism evidence="1 2">
    <name type="scientific">Medicago truncatula</name>
    <name type="common">Barrel medic</name>
    <name type="synonym">Medicago tribuloides</name>
    <dbReference type="NCBI Taxonomy" id="3880"/>
    <lineage>
        <taxon>Eukaryota</taxon>
        <taxon>Viridiplantae</taxon>
        <taxon>Streptophyta</taxon>
        <taxon>Embryophyta</taxon>
        <taxon>Tracheophyta</taxon>
        <taxon>Spermatophyta</taxon>
        <taxon>Magnoliopsida</taxon>
        <taxon>eudicotyledons</taxon>
        <taxon>Gunneridae</taxon>
        <taxon>Pentapetalae</taxon>
        <taxon>rosids</taxon>
        <taxon>fabids</taxon>
        <taxon>Fabales</taxon>
        <taxon>Fabaceae</taxon>
        <taxon>Papilionoideae</taxon>
        <taxon>50 kb inversion clade</taxon>
        <taxon>NPAAA clade</taxon>
        <taxon>Hologalegina</taxon>
        <taxon>IRL clade</taxon>
        <taxon>Trifolieae</taxon>
        <taxon>Medicago</taxon>
    </lineage>
</organism>
<evidence type="ECO:0000313" key="2">
    <source>
        <dbReference type="Proteomes" id="UP000265566"/>
    </source>
</evidence>
<accession>A0A396GG17</accession>
<comment type="caution">
    <text evidence="1">The sequence shown here is derived from an EMBL/GenBank/DDBJ whole genome shotgun (WGS) entry which is preliminary data.</text>
</comment>